<keyword evidence="2" id="KW-1185">Reference proteome</keyword>
<name>A0ABV8AF59_9DEIO</name>
<comment type="caution">
    <text evidence="1">The sequence shown here is derived from an EMBL/GenBank/DDBJ whole genome shotgun (WGS) entry which is preliminary data.</text>
</comment>
<organism evidence="1 2">
    <name type="scientific">Deinococcus antarcticus</name>
    <dbReference type="NCBI Taxonomy" id="1298767"/>
    <lineage>
        <taxon>Bacteria</taxon>
        <taxon>Thermotogati</taxon>
        <taxon>Deinococcota</taxon>
        <taxon>Deinococci</taxon>
        <taxon>Deinococcales</taxon>
        <taxon>Deinococcaceae</taxon>
        <taxon>Deinococcus</taxon>
    </lineage>
</organism>
<reference evidence="2" key="1">
    <citation type="journal article" date="2019" name="Int. J. Syst. Evol. Microbiol.">
        <title>The Global Catalogue of Microorganisms (GCM) 10K type strain sequencing project: providing services to taxonomists for standard genome sequencing and annotation.</title>
        <authorList>
            <consortium name="The Broad Institute Genomics Platform"/>
            <consortium name="The Broad Institute Genome Sequencing Center for Infectious Disease"/>
            <person name="Wu L."/>
            <person name="Ma J."/>
        </authorList>
    </citation>
    <scope>NUCLEOTIDE SEQUENCE [LARGE SCALE GENOMIC DNA]</scope>
    <source>
        <strain evidence="2">CCTCC AB 2013263</strain>
    </source>
</reference>
<sequence>MVNHPGEGTPGTVTNLRQLANKRIGLYRPYHGPRSTLYDPFMLTFGEALDRPVSEVGAETHRLAEHFVPGMLVPAGFEEAYYRNFNLPEQLRLIFKGINPYRVDEDELEGLCEQAQSLVRSSVLVDDAVQVFYRALGNAGLNAGEVHARRPGELYAETAQRVTPPGTAVLHAMKRLWAHDWSFGNVLRRIDDTGGFGLDARPTLLLAGTAGVQDERQAQALGVATALVNSTGLVGLP</sequence>
<dbReference type="Proteomes" id="UP001595748">
    <property type="component" value="Unassembled WGS sequence"/>
</dbReference>
<dbReference type="RefSeq" id="WP_380080761.1">
    <property type="nucleotide sequence ID" value="NZ_JBHRZF010000216.1"/>
</dbReference>
<gene>
    <name evidence="1" type="ORF">ACFOPQ_18840</name>
</gene>
<accession>A0ABV8AF59</accession>
<dbReference type="EMBL" id="JBHRZF010000216">
    <property type="protein sequence ID" value="MFC3862825.1"/>
    <property type="molecule type" value="Genomic_DNA"/>
</dbReference>
<evidence type="ECO:0000313" key="1">
    <source>
        <dbReference type="EMBL" id="MFC3862825.1"/>
    </source>
</evidence>
<evidence type="ECO:0000313" key="2">
    <source>
        <dbReference type="Proteomes" id="UP001595748"/>
    </source>
</evidence>
<protein>
    <submittedName>
        <fullName evidence="1">Uncharacterized protein</fullName>
    </submittedName>
</protein>
<proteinExistence type="predicted"/>